<dbReference type="EMBL" id="JAUSUO010000001">
    <property type="protein sequence ID" value="MDQ0342203.1"/>
    <property type="molecule type" value="Genomic_DNA"/>
</dbReference>
<evidence type="ECO:0000313" key="2">
    <source>
        <dbReference type="EMBL" id="MDQ0342203.1"/>
    </source>
</evidence>
<evidence type="ECO:0000313" key="3">
    <source>
        <dbReference type="Proteomes" id="UP001232343"/>
    </source>
</evidence>
<organism evidence="2 3">
    <name type="scientific">Lederbergia wuyishanensis</name>
    <dbReference type="NCBI Taxonomy" id="1347903"/>
    <lineage>
        <taxon>Bacteria</taxon>
        <taxon>Bacillati</taxon>
        <taxon>Bacillota</taxon>
        <taxon>Bacilli</taxon>
        <taxon>Bacillales</taxon>
        <taxon>Bacillaceae</taxon>
        <taxon>Lederbergia</taxon>
    </lineage>
</organism>
<sequence>MRNNEDGFTMVEGLLSLSIAIIICVLLFPLLFKMLLNLIDGKNDLIASRLLYEHVEQQLPIKAPSYEIRTFRNIQYELSIEKNANDFWRACVKYAERQICHE</sequence>
<keyword evidence="3" id="KW-1185">Reference proteome</keyword>
<gene>
    <name evidence="2" type="ORF">J2S14_000996</name>
</gene>
<keyword evidence="1" id="KW-0472">Membrane</keyword>
<keyword evidence="1" id="KW-0812">Transmembrane</keyword>
<reference evidence="2 3" key="1">
    <citation type="submission" date="2023-07" db="EMBL/GenBank/DDBJ databases">
        <title>Genomic Encyclopedia of Type Strains, Phase IV (KMG-IV): sequencing the most valuable type-strain genomes for metagenomic binning, comparative biology and taxonomic classification.</title>
        <authorList>
            <person name="Goeker M."/>
        </authorList>
    </citation>
    <scope>NUCLEOTIDE SEQUENCE [LARGE SCALE GENOMIC DNA]</scope>
    <source>
        <strain evidence="2 3">DSM 27848</strain>
    </source>
</reference>
<dbReference type="Proteomes" id="UP001232343">
    <property type="component" value="Unassembled WGS sequence"/>
</dbReference>
<protein>
    <recommendedName>
        <fullName evidence="4">Type II secretion system protein</fullName>
    </recommendedName>
</protein>
<keyword evidence="1" id="KW-1133">Transmembrane helix</keyword>
<feature type="transmembrane region" description="Helical" evidence="1">
    <location>
        <begin position="13"/>
        <end position="32"/>
    </location>
</feature>
<name>A0ABU0D1B6_9BACI</name>
<comment type="caution">
    <text evidence="2">The sequence shown here is derived from an EMBL/GenBank/DDBJ whole genome shotgun (WGS) entry which is preliminary data.</text>
</comment>
<dbReference type="RefSeq" id="WP_244680383.1">
    <property type="nucleotide sequence ID" value="NZ_JALIRM010000001.1"/>
</dbReference>
<evidence type="ECO:0000256" key="1">
    <source>
        <dbReference type="SAM" id="Phobius"/>
    </source>
</evidence>
<accession>A0ABU0D1B6</accession>
<evidence type="ECO:0008006" key="4">
    <source>
        <dbReference type="Google" id="ProtNLM"/>
    </source>
</evidence>
<proteinExistence type="predicted"/>